<feature type="binding site" evidence="3">
    <location>
        <position position="419"/>
    </location>
    <ligand>
        <name>Mg(2+)</name>
        <dbReference type="ChEBI" id="CHEBI:18420"/>
    </ligand>
</feature>
<dbReference type="SUPFAM" id="SSF51695">
    <property type="entry name" value="PLC-like phosphodiesterases"/>
    <property type="match status" value="1"/>
</dbReference>
<reference evidence="6 7" key="1">
    <citation type="submission" date="2016-10" db="EMBL/GenBank/DDBJ databases">
        <authorList>
            <person name="de Groot N.N."/>
        </authorList>
    </citation>
    <scope>NUCLEOTIDE SEQUENCE [LARGE SCALE GENOMIC DNA]</scope>
    <source>
        <strain evidence="6 7">DSM 25383</strain>
    </source>
</reference>
<dbReference type="InterPro" id="IPR017946">
    <property type="entry name" value="PLC-like_Pdiesterase_TIM-brl"/>
</dbReference>
<dbReference type="GO" id="GO:0046872">
    <property type="term" value="F:metal ion binding"/>
    <property type="evidence" value="ECO:0007669"/>
    <property type="project" value="UniProtKB-KW"/>
</dbReference>
<evidence type="ECO:0000256" key="3">
    <source>
        <dbReference type="PIRSR" id="PIRSR601952-2"/>
    </source>
</evidence>
<dbReference type="GO" id="GO:0008081">
    <property type="term" value="F:phosphoric diester hydrolase activity"/>
    <property type="evidence" value="ECO:0007669"/>
    <property type="project" value="InterPro"/>
</dbReference>
<evidence type="ECO:0000256" key="2">
    <source>
        <dbReference type="PIRSR" id="PIRSR601952-1"/>
    </source>
</evidence>
<keyword evidence="3" id="KW-0862">Zinc</keyword>
<evidence type="ECO:0000256" key="1">
    <source>
        <dbReference type="ARBA" id="ARBA00022553"/>
    </source>
</evidence>
<feature type="binding site" evidence="3">
    <location>
        <position position="421"/>
    </location>
    <ligand>
        <name>Mg(2+)</name>
        <dbReference type="ChEBI" id="CHEBI:18420"/>
    </ligand>
</feature>
<dbReference type="CDD" id="cd08577">
    <property type="entry name" value="PI-PLCc_GDPD_SF_unchar3"/>
    <property type="match status" value="1"/>
</dbReference>
<dbReference type="Pfam" id="PF00245">
    <property type="entry name" value="Alk_phosphatase"/>
    <property type="match status" value="1"/>
</dbReference>
<sequence length="643" mass="70909">MKKTLKIWLFAASLFVCGQIAAQPPVLIHSHNDYARRVPFYQAYAQQVASIEADVFLHDGKLLVGHDVEDLSSDMTFEALYVEPVVTLFKRNGGRAWKDSDRRLQLMVELKSATEPTLRAVAELLGRWPEVFDPAVNPEAVRITVTGRVPEPADFGNYPAYIRFDGAWDAEYTPGQLDRIALISADFQRFSQWNGKGSIIPAEREKLERIIDKAHAWDKPVRFWSAPEGVTVYYTFYDMGIDYINTDRPEVCAEFFNDFGNKNFQIGERRAASSAVTGTKRLDKATRDFKGFQSDKLQLSKGIDVYTPTYRNDRGKGKVKNVIFLIGDGMGLSQIMAAVFANKTLTLMGLKSIGLQQNNALDAFTTDSAAGGSALATGEAHENRHISMGADGTAYPSLCDFFRDRGRAAGVVTLGDIADATPTAFFGHSVERDNSDELTAWLLKGRLDLLCGSGIRKFTHRDDGIDLAGELSKQYNFVRSVDELNAAKGKVICIDEEMDEAADEKNLSLLADATRGAIAKLQERSDKGFFLMVEGAKIDYAGHSRCLPGSVLEMLSFDLAIAEALKFADSNGETLVVVTADHETGGLTLIDGDEATGRIMGVYVSDDHTPIMLPVFAYGPGSDRFCGTYRNTEIPRRIKSLIK</sequence>
<dbReference type="InterPro" id="IPR039559">
    <property type="entry name" value="AIM6_PI-PLC-like_dom"/>
</dbReference>
<dbReference type="Proteomes" id="UP000183253">
    <property type="component" value="Unassembled WGS sequence"/>
</dbReference>
<protein>
    <submittedName>
        <fullName evidence="6">Alkaline phosphatase</fullName>
    </submittedName>
</protein>
<dbReference type="PRINTS" id="PR00113">
    <property type="entry name" value="ALKPHPHTASE"/>
</dbReference>
<dbReference type="RefSeq" id="WP_010263322.1">
    <property type="nucleotide sequence ID" value="NZ_CAEG01000012.1"/>
</dbReference>
<name>A0A1H3ZHX7_9BACT</name>
<comment type="cofactor">
    <cofactor evidence="3">
        <name>Zn(2+)</name>
        <dbReference type="ChEBI" id="CHEBI:29105"/>
    </cofactor>
    <text evidence="3">Binds 2 Zn(2+) ions.</text>
</comment>
<dbReference type="PANTHER" id="PTHR11596">
    <property type="entry name" value="ALKALINE PHOSPHATASE"/>
    <property type="match status" value="1"/>
</dbReference>
<keyword evidence="5" id="KW-0732">Signal</keyword>
<evidence type="ECO:0000256" key="4">
    <source>
        <dbReference type="RuleBase" id="RU003946"/>
    </source>
</evidence>
<evidence type="ECO:0000313" key="6">
    <source>
        <dbReference type="EMBL" id="SEA23356.1"/>
    </source>
</evidence>
<dbReference type="InterPro" id="IPR001952">
    <property type="entry name" value="Alkaline_phosphatase"/>
</dbReference>
<feature type="signal peptide" evidence="5">
    <location>
        <begin position="1"/>
        <end position="22"/>
    </location>
</feature>
<feature type="binding site" evidence="3">
    <location>
        <position position="328"/>
    </location>
    <ligand>
        <name>Zn(2+)</name>
        <dbReference type="ChEBI" id="CHEBI:29105"/>
        <label>2</label>
    </ligand>
</feature>
<feature type="active site" description="Phosphoserine intermediate" evidence="2">
    <location>
        <position position="368"/>
    </location>
</feature>
<keyword evidence="3" id="KW-0460">Magnesium</keyword>
<feature type="binding site" evidence="3">
    <location>
        <position position="581"/>
    </location>
    <ligand>
        <name>Zn(2+)</name>
        <dbReference type="ChEBI" id="CHEBI:29105"/>
        <label>2</label>
    </ligand>
</feature>
<dbReference type="AlphaFoldDB" id="A0A1H3ZHX7"/>
<dbReference type="EMBL" id="FNRI01000002">
    <property type="protein sequence ID" value="SEA23356.1"/>
    <property type="molecule type" value="Genomic_DNA"/>
</dbReference>
<dbReference type="Gene3D" id="3.20.20.190">
    <property type="entry name" value="Phosphatidylinositol (PI) phosphodiesterase"/>
    <property type="match status" value="1"/>
</dbReference>
<evidence type="ECO:0000256" key="5">
    <source>
        <dbReference type="SAM" id="SignalP"/>
    </source>
</evidence>
<dbReference type="GO" id="GO:0006629">
    <property type="term" value="P:lipid metabolic process"/>
    <property type="evidence" value="ECO:0007669"/>
    <property type="project" value="InterPro"/>
</dbReference>
<dbReference type="PANTHER" id="PTHR11596:SF5">
    <property type="entry name" value="ALKALINE PHOSPHATASE"/>
    <property type="match status" value="1"/>
</dbReference>
<keyword evidence="1" id="KW-0597">Phosphoprotein</keyword>
<dbReference type="SUPFAM" id="SSF53649">
    <property type="entry name" value="Alkaline phosphatase-like"/>
    <property type="match status" value="1"/>
</dbReference>
<evidence type="ECO:0000313" key="7">
    <source>
        <dbReference type="Proteomes" id="UP000183253"/>
    </source>
</evidence>
<comment type="cofactor">
    <cofactor evidence="3">
        <name>Mg(2+)</name>
        <dbReference type="ChEBI" id="CHEBI:18420"/>
    </cofactor>
    <text evidence="3">Binds 1 Mg(2+) ion.</text>
</comment>
<keyword evidence="3" id="KW-0479">Metal-binding</keyword>
<comment type="similarity">
    <text evidence="4">Belongs to the alkaline phosphatase family.</text>
</comment>
<feature type="chain" id="PRO_5010234627" evidence="5">
    <location>
        <begin position="23"/>
        <end position="643"/>
    </location>
</feature>
<feature type="binding site" evidence="3">
    <location>
        <position position="539"/>
    </location>
    <ligand>
        <name>Zn(2+)</name>
        <dbReference type="ChEBI" id="CHEBI:29105"/>
        <label>2</label>
    </ligand>
</feature>
<accession>A0A1H3ZHX7</accession>
<dbReference type="STRING" id="1033731.SAMN05444145_102221"/>
<dbReference type="SMART" id="SM00098">
    <property type="entry name" value="alkPPc"/>
    <property type="match status" value="1"/>
</dbReference>
<feature type="binding site" evidence="3">
    <location>
        <position position="328"/>
    </location>
    <ligand>
        <name>Mg(2+)</name>
        <dbReference type="ChEBI" id="CHEBI:18420"/>
    </ligand>
</feature>
<dbReference type="OrthoDB" id="9794455at2"/>
<dbReference type="InterPro" id="IPR017850">
    <property type="entry name" value="Alkaline_phosphatase_core_sf"/>
</dbReference>
<keyword evidence="7" id="KW-1185">Reference proteome</keyword>
<dbReference type="Gene3D" id="3.40.720.10">
    <property type="entry name" value="Alkaline Phosphatase, subunit A"/>
    <property type="match status" value="1"/>
</dbReference>
<dbReference type="GO" id="GO:0004035">
    <property type="term" value="F:alkaline phosphatase activity"/>
    <property type="evidence" value="ECO:0007669"/>
    <property type="project" value="TreeGrafter"/>
</dbReference>
<organism evidence="6 7">
    <name type="scientific">Alistipes timonensis JC136</name>
    <dbReference type="NCBI Taxonomy" id="1033731"/>
    <lineage>
        <taxon>Bacteria</taxon>
        <taxon>Pseudomonadati</taxon>
        <taxon>Bacteroidota</taxon>
        <taxon>Bacteroidia</taxon>
        <taxon>Bacteroidales</taxon>
        <taxon>Rikenellaceae</taxon>
        <taxon>Alistipes</taxon>
    </lineage>
</organism>
<feature type="binding site" evidence="3">
    <location>
        <position position="582"/>
    </location>
    <ligand>
        <name>Zn(2+)</name>
        <dbReference type="ChEBI" id="CHEBI:29105"/>
        <label>2</label>
    </ligand>
</feature>
<gene>
    <name evidence="6" type="ORF">SAMN05444145_102221</name>
</gene>
<dbReference type="CDD" id="cd16012">
    <property type="entry name" value="ALP"/>
    <property type="match status" value="1"/>
</dbReference>
<feature type="binding site" evidence="3">
    <location>
        <position position="543"/>
    </location>
    <ligand>
        <name>Zn(2+)</name>
        <dbReference type="ChEBI" id="CHEBI:29105"/>
        <label>2</label>
    </ligand>
</feature>
<feature type="binding site" evidence="3">
    <location>
        <position position="534"/>
    </location>
    <ligand>
        <name>Mg(2+)</name>
        <dbReference type="ChEBI" id="CHEBI:18420"/>
    </ligand>
</feature>
<proteinExistence type="inferred from homology"/>